<proteinExistence type="predicted"/>
<name>A0AAU8B0D5_9VIRU</name>
<accession>A0AAU8B0D5</accession>
<sequence>MKGLDQRYIWVVTNEKFEKALKASKAERNSRLMPSPFFSGVVTFSAEQDLQDFFYVALKPYFNSWSRRQALYFSFASADLLLAHLYVKQYLRPFEQRAIQMNVEEVINVPQS</sequence>
<dbReference type="EMBL" id="PP511516">
    <property type="protein sequence ID" value="XCD04859.1"/>
    <property type="molecule type" value="Genomic_DNA"/>
</dbReference>
<organism evidence="1">
    <name type="scientific">Dulem virus 93</name>
    <dbReference type="NCBI Taxonomy" id="3145804"/>
    <lineage>
        <taxon>Viruses</taxon>
        <taxon>Monodnaviria</taxon>
        <taxon>Sangervirae</taxon>
        <taxon>Phixviricota</taxon>
        <taxon>Malgrandaviricetes</taxon>
        <taxon>Petitvirales</taxon>
        <taxon>Microviridae</taxon>
        <taxon>Microvirus</taxon>
    </lineage>
</organism>
<reference evidence="1" key="1">
    <citation type="submission" date="2024-03" db="EMBL/GenBank/DDBJ databases">
        <title>Diverse circular DNA viruses in blood, oral, and fecal samples of captive lemurs.</title>
        <authorList>
            <person name="Paietta E.N."/>
            <person name="Kraberger S."/>
            <person name="Lund M.C."/>
            <person name="Custer J.M."/>
            <person name="Vargas K.M."/>
            <person name="Ehmke E.E."/>
            <person name="Yoder A.D."/>
            <person name="Varsani A."/>
        </authorList>
    </citation>
    <scope>NUCLEOTIDE SEQUENCE</scope>
    <source>
        <strain evidence="1">Duke_24FF_1321</strain>
        <strain evidence="2">Duke_25FF_1364</strain>
    </source>
</reference>
<protein>
    <submittedName>
        <fullName evidence="1">Uncharacterized protein</fullName>
    </submittedName>
</protein>
<evidence type="ECO:0000313" key="1">
    <source>
        <dbReference type="EMBL" id="XCD04859.1"/>
    </source>
</evidence>
<dbReference type="EMBL" id="PP511641">
    <property type="protein sequence ID" value="XCD06156.1"/>
    <property type="molecule type" value="Genomic_DNA"/>
</dbReference>
<evidence type="ECO:0000313" key="2">
    <source>
        <dbReference type="EMBL" id="XCD06156.1"/>
    </source>
</evidence>